<keyword evidence="2" id="KW-1185">Reference proteome</keyword>
<dbReference type="Proteomes" id="UP001600894">
    <property type="component" value="Unassembled WGS sequence"/>
</dbReference>
<organism evidence="1 2">
    <name type="scientific">Enterocloster alcoholdehydrogenati</name>
    <dbReference type="NCBI Taxonomy" id="2547410"/>
    <lineage>
        <taxon>Bacteria</taxon>
        <taxon>Bacillati</taxon>
        <taxon>Bacillota</taxon>
        <taxon>Clostridia</taxon>
        <taxon>Lachnospirales</taxon>
        <taxon>Lachnospiraceae</taxon>
        <taxon>Enterocloster</taxon>
    </lineage>
</organism>
<sequence>MVLNAVISQQLVPTVDGGVQPVFEIMFLNNAIRNMIRESKIHQIDGIIATSQEEGMVSMDNSLIRLFRQGTITKETAVTYSSNGELMERKLAR</sequence>
<accession>A0ABQ0B191</accession>
<dbReference type="SUPFAM" id="SSF52540">
    <property type="entry name" value="P-loop containing nucleoside triphosphate hydrolases"/>
    <property type="match status" value="1"/>
</dbReference>
<gene>
    <name evidence="1" type="ORF">F130042H8_31050</name>
</gene>
<dbReference type="InterPro" id="IPR027417">
    <property type="entry name" value="P-loop_NTPase"/>
</dbReference>
<reference evidence="1 2" key="1">
    <citation type="submission" date="2024-04" db="EMBL/GenBank/DDBJ databases">
        <title>Defined microbial consortia suppress multidrug-resistant proinflammatory Enterobacteriaceae via ecological control.</title>
        <authorList>
            <person name="Furuichi M."/>
            <person name="Kawaguchi T."/>
            <person name="Pust M."/>
            <person name="Yasuma K."/>
            <person name="Plichta D."/>
            <person name="Hasegawa N."/>
            <person name="Ohya T."/>
            <person name="Bhattarai S."/>
            <person name="Sasajima S."/>
            <person name="Aoto Y."/>
            <person name="Tuganbaev T."/>
            <person name="Yaginuma M."/>
            <person name="Ueda M."/>
            <person name="Okahashi N."/>
            <person name="Amafuji K."/>
            <person name="Kiridooshi Y."/>
            <person name="Sugita K."/>
            <person name="Strazar M."/>
            <person name="Skelly A."/>
            <person name="Suda W."/>
            <person name="Hattori M."/>
            <person name="Nakamoto N."/>
            <person name="Caballero S."/>
            <person name="Norman J."/>
            <person name="Olle B."/>
            <person name="Tanoue T."/>
            <person name="Arita M."/>
            <person name="Bucci V."/>
            <person name="Atarashi K."/>
            <person name="Xavier R."/>
            <person name="Honda K."/>
        </authorList>
    </citation>
    <scope>NUCLEOTIDE SEQUENCE [LARGE SCALE GENOMIC DNA]</scope>
    <source>
        <strain evidence="2">f13</strain>
    </source>
</reference>
<dbReference type="Gene3D" id="3.40.50.300">
    <property type="entry name" value="P-loop containing nucleotide triphosphate hydrolases"/>
    <property type="match status" value="1"/>
</dbReference>
<comment type="caution">
    <text evidence="1">The sequence shown here is derived from an EMBL/GenBank/DDBJ whole genome shotgun (WGS) entry which is preliminary data.</text>
</comment>
<evidence type="ECO:0008006" key="3">
    <source>
        <dbReference type="Google" id="ProtNLM"/>
    </source>
</evidence>
<dbReference type="EMBL" id="BAABXL010000001">
    <property type="protein sequence ID" value="GAA6270045.1"/>
    <property type="molecule type" value="Genomic_DNA"/>
</dbReference>
<evidence type="ECO:0000313" key="2">
    <source>
        <dbReference type="Proteomes" id="UP001600894"/>
    </source>
</evidence>
<name>A0ABQ0B191_9FIRM</name>
<evidence type="ECO:0000313" key="1">
    <source>
        <dbReference type="EMBL" id="GAA6270045.1"/>
    </source>
</evidence>
<proteinExistence type="predicted"/>
<protein>
    <recommendedName>
        <fullName evidence="3">Twitching motility protein PilT</fullName>
    </recommendedName>
</protein>